<dbReference type="InterPro" id="IPR000719">
    <property type="entry name" value="Prot_kinase_dom"/>
</dbReference>
<evidence type="ECO:0000259" key="5">
    <source>
        <dbReference type="PROSITE" id="PS50011"/>
    </source>
</evidence>
<dbReference type="SMART" id="SM00220">
    <property type="entry name" value="S_TKc"/>
    <property type="match status" value="1"/>
</dbReference>
<dbReference type="InterPro" id="IPR011009">
    <property type="entry name" value="Kinase-like_dom_sf"/>
</dbReference>
<protein>
    <recommendedName>
        <fullName evidence="5">Protein kinase domain-containing protein</fullName>
    </recommendedName>
</protein>
<dbReference type="SUPFAM" id="SSF56112">
    <property type="entry name" value="Protein kinase-like (PK-like)"/>
    <property type="match status" value="1"/>
</dbReference>
<name>A0ABN3IEL4_9ACTN</name>
<dbReference type="Gene3D" id="3.30.200.20">
    <property type="entry name" value="Phosphorylase Kinase, domain 1"/>
    <property type="match status" value="1"/>
</dbReference>
<dbReference type="InterPro" id="IPR002372">
    <property type="entry name" value="PQQ_rpt_dom"/>
</dbReference>
<dbReference type="PROSITE" id="PS00107">
    <property type="entry name" value="PROTEIN_KINASE_ATP"/>
    <property type="match status" value="1"/>
</dbReference>
<evidence type="ECO:0000313" key="7">
    <source>
        <dbReference type="Proteomes" id="UP001501231"/>
    </source>
</evidence>
<dbReference type="Pfam" id="PF13360">
    <property type="entry name" value="PQQ_2"/>
    <property type="match status" value="2"/>
</dbReference>
<keyword evidence="1 3" id="KW-0547">Nucleotide-binding</keyword>
<dbReference type="EMBL" id="BAAARW010000002">
    <property type="protein sequence ID" value="GAA2401604.1"/>
    <property type="molecule type" value="Genomic_DNA"/>
</dbReference>
<evidence type="ECO:0000256" key="1">
    <source>
        <dbReference type="ARBA" id="ARBA00022741"/>
    </source>
</evidence>
<dbReference type="SMART" id="SM00564">
    <property type="entry name" value="PQQ"/>
    <property type="match status" value="8"/>
</dbReference>
<dbReference type="PANTHER" id="PTHR34512:SF30">
    <property type="entry name" value="OUTER MEMBRANE PROTEIN ASSEMBLY FACTOR BAMB"/>
    <property type="match status" value="1"/>
</dbReference>
<sequence length="698" mass="71376">MEALRPDDPRRIGGHRLLGRLGAGGMGQVYLGRSPGGLLLAVKVVHAHLAEDADFRRRFGREAAAARSVGGAFTAPVVDADPGADPPWLATAFLPGLPLDEAVAAHGPLPAPAVFALGAGLAEALVSVHRAGVVHRDLKPANVMLAPDGPRVIDFGIAHATEASAVTRTGHAIGSPGFIAPEQARGERTGPAADVFALGAVLVFAATGTGPYGQGPPHLLVYRAVHEPPRLGAVPDPGLRELAAGCLAPDPGARPTPERLLELLAPLVPEETDLHGLGWLPEPVAAAIARAGAETPVIAAGRTRLYEGGLGAFTRRRVLALGGAGAATALAGAGAAALLWPEDEPAAPAPARPVTGAGAAPPSPKPTGEGKVLWRRFTGDEYLISSPAVAGGAVFVGSEKGDLLAFDARTGRPRWRYSAGARVSSWPAVAGGVVYVGGSDGDVHAVDARTGRVKWRRPAGRTGTNTLVAGGLVFAGNDPVHALGADDGSPRWQSRGGTSYVSHRTAAGGVLYVPRSKSLAALDASTGRVRWEYRMSKGAGGAVVSGGVVYCGDFQGNQVHAIDARTGERRWAYATAGPVTARPQVANGLVFVGDRDSNVFALAAADGTMRWQKQIDGHVQGDPALAGGMLYVSAGVYSDGALYAVEAATGRVVWRFRAAKGTESSPVVAGGIVYFGCKDGYLYALDVRGGPGTVPPSG</sequence>
<dbReference type="InterPro" id="IPR015943">
    <property type="entry name" value="WD40/YVTN_repeat-like_dom_sf"/>
</dbReference>
<organism evidence="6 7">
    <name type="scientific">Actinomadura vinacea</name>
    <dbReference type="NCBI Taxonomy" id="115336"/>
    <lineage>
        <taxon>Bacteria</taxon>
        <taxon>Bacillati</taxon>
        <taxon>Actinomycetota</taxon>
        <taxon>Actinomycetes</taxon>
        <taxon>Streptosporangiales</taxon>
        <taxon>Thermomonosporaceae</taxon>
        <taxon>Actinomadura</taxon>
    </lineage>
</organism>
<comment type="caution">
    <text evidence="6">The sequence shown here is derived from an EMBL/GenBank/DDBJ whole genome shotgun (WGS) entry which is preliminary data.</text>
</comment>
<dbReference type="InterPro" id="IPR011047">
    <property type="entry name" value="Quinoprotein_ADH-like_sf"/>
</dbReference>
<dbReference type="PANTHER" id="PTHR34512">
    <property type="entry name" value="CELL SURFACE PROTEIN"/>
    <property type="match status" value="1"/>
</dbReference>
<dbReference type="PROSITE" id="PS00108">
    <property type="entry name" value="PROTEIN_KINASE_ST"/>
    <property type="match status" value="1"/>
</dbReference>
<dbReference type="SUPFAM" id="SSF50998">
    <property type="entry name" value="Quinoprotein alcohol dehydrogenase-like"/>
    <property type="match status" value="2"/>
</dbReference>
<evidence type="ECO:0000313" key="6">
    <source>
        <dbReference type="EMBL" id="GAA2401604.1"/>
    </source>
</evidence>
<evidence type="ECO:0000256" key="4">
    <source>
        <dbReference type="SAM" id="MobiDB-lite"/>
    </source>
</evidence>
<evidence type="ECO:0000256" key="2">
    <source>
        <dbReference type="ARBA" id="ARBA00022840"/>
    </source>
</evidence>
<accession>A0ABN3IEL4</accession>
<dbReference type="InterPro" id="IPR008271">
    <property type="entry name" value="Ser/Thr_kinase_AS"/>
</dbReference>
<dbReference type="InterPro" id="IPR018391">
    <property type="entry name" value="PQQ_b-propeller_rpt"/>
</dbReference>
<keyword evidence="7" id="KW-1185">Reference proteome</keyword>
<dbReference type="Proteomes" id="UP001501231">
    <property type="component" value="Unassembled WGS sequence"/>
</dbReference>
<dbReference type="RefSeq" id="WP_344586796.1">
    <property type="nucleotide sequence ID" value="NZ_BAAARW010000002.1"/>
</dbReference>
<dbReference type="InterPro" id="IPR017441">
    <property type="entry name" value="Protein_kinase_ATP_BS"/>
</dbReference>
<feature type="binding site" evidence="3">
    <location>
        <position position="43"/>
    </location>
    <ligand>
        <name>ATP</name>
        <dbReference type="ChEBI" id="CHEBI:30616"/>
    </ligand>
</feature>
<reference evidence="6 7" key="1">
    <citation type="journal article" date="2019" name="Int. J. Syst. Evol. Microbiol.">
        <title>The Global Catalogue of Microorganisms (GCM) 10K type strain sequencing project: providing services to taxonomists for standard genome sequencing and annotation.</title>
        <authorList>
            <consortium name="The Broad Institute Genomics Platform"/>
            <consortium name="The Broad Institute Genome Sequencing Center for Infectious Disease"/>
            <person name="Wu L."/>
            <person name="Ma J."/>
        </authorList>
    </citation>
    <scope>NUCLEOTIDE SEQUENCE [LARGE SCALE GENOMIC DNA]</scope>
    <source>
        <strain evidence="6 7">JCM 3325</strain>
    </source>
</reference>
<evidence type="ECO:0000256" key="3">
    <source>
        <dbReference type="PROSITE-ProRule" id="PRU10141"/>
    </source>
</evidence>
<dbReference type="Gene3D" id="1.10.510.10">
    <property type="entry name" value="Transferase(Phosphotransferase) domain 1"/>
    <property type="match status" value="1"/>
</dbReference>
<gene>
    <name evidence="6" type="ORF">GCM10010191_06110</name>
</gene>
<proteinExistence type="predicted"/>
<dbReference type="Gene3D" id="2.130.10.10">
    <property type="entry name" value="YVTN repeat-like/Quinoprotein amine dehydrogenase"/>
    <property type="match status" value="2"/>
</dbReference>
<dbReference type="PROSITE" id="PS50011">
    <property type="entry name" value="PROTEIN_KINASE_DOM"/>
    <property type="match status" value="1"/>
</dbReference>
<keyword evidence="2 3" id="KW-0067">ATP-binding</keyword>
<dbReference type="CDD" id="cd14014">
    <property type="entry name" value="STKc_PknB_like"/>
    <property type="match status" value="1"/>
</dbReference>
<dbReference type="Pfam" id="PF00069">
    <property type="entry name" value="Pkinase"/>
    <property type="match status" value="1"/>
</dbReference>
<feature type="region of interest" description="Disordered" evidence="4">
    <location>
        <begin position="346"/>
        <end position="370"/>
    </location>
</feature>
<feature type="domain" description="Protein kinase" evidence="5">
    <location>
        <begin position="15"/>
        <end position="268"/>
    </location>
</feature>